<comment type="caution">
    <text evidence="2">The sequence shown here is derived from an EMBL/GenBank/DDBJ whole genome shotgun (WGS) entry which is preliminary data.</text>
</comment>
<proteinExistence type="inferred from homology"/>
<reference evidence="2 3" key="1">
    <citation type="submission" date="2019-12" db="EMBL/GenBank/DDBJ databases">
        <title>Shinella kummerowiae sp. nov., a symbiotic bacterium isolated from root nodules of the herbal legume Kummerowia stipulacea.</title>
        <authorList>
            <person name="Gao J."/>
        </authorList>
    </citation>
    <scope>NUCLEOTIDE SEQUENCE [LARGE SCALE GENOMIC DNA]</scope>
    <source>
        <strain evidence="2 3">CCBAU 25048</strain>
    </source>
</reference>
<dbReference type="InterPro" id="IPR042297">
    <property type="entry name" value="Antirestriction_sf"/>
</dbReference>
<dbReference type="Pfam" id="PF03230">
    <property type="entry name" value="Antirestrict"/>
    <property type="match status" value="1"/>
</dbReference>
<dbReference type="EMBL" id="WUMK01000011">
    <property type="protein sequence ID" value="MXN48644.1"/>
    <property type="molecule type" value="Genomic_DNA"/>
</dbReference>
<sequence length="140" mass="15531">MSKSETTRQPATIVCEEGRLEFLPSLFGRSLLIVAENAVYGFMEKLSPLDYGGGFWDFYEQGGQPLFLAPRSKTRFRITGEVTGFQGDVSAEAAGIIATMFAFSHLSFQYQSERLCDGYSRLYAYAAGHPEASEIFQAID</sequence>
<comment type="similarity">
    <text evidence="1">Belongs to the antirestriction protein family.</text>
</comment>
<evidence type="ECO:0000256" key="1">
    <source>
        <dbReference type="ARBA" id="ARBA00008618"/>
    </source>
</evidence>
<protein>
    <submittedName>
        <fullName evidence="2">Antirestriction protein</fullName>
    </submittedName>
</protein>
<dbReference type="OrthoDB" id="1164967at2"/>
<keyword evidence="3" id="KW-1185">Reference proteome</keyword>
<dbReference type="RefSeq" id="WP_160862135.1">
    <property type="nucleotide sequence ID" value="NZ_WUMK01000011.1"/>
</dbReference>
<dbReference type="InterPro" id="IPR004914">
    <property type="entry name" value="Antirestrict"/>
</dbReference>
<gene>
    <name evidence="2" type="ORF">GR138_25895</name>
</gene>
<evidence type="ECO:0000313" key="3">
    <source>
        <dbReference type="Proteomes" id="UP000435802"/>
    </source>
</evidence>
<evidence type="ECO:0000313" key="2">
    <source>
        <dbReference type="EMBL" id="MXN48644.1"/>
    </source>
</evidence>
<accession>A0A6N8SHT9</accession>
<dbReference type="Gene3D" id="3.30.70.3580">
    <property type="entry name" value="Antirestriction protein"/>
    <property type="match status" value="1"/>
</dbReference>
<organism evidence="2 3">
    <name type="scientific">Shinella kummerowiae</name>
    <dbReference type="NCBI Taxonomy" id="417745"/>
    <lineage>
        <taxon>Bacteria</taxon>
        <taxon>Pseudomonadati</taxon>
        <taxon>Pseudomonadota</taxon>
        <taxon>Alphaproteobacteria</taxon>
        <taxon>Hyphomicrobiales</taxon>
        <taxon>Rhizobiaceae</taxon>
        <taxon>Shinella</taxon>
    </lineage>
</organism>
<dbReference type="AlphaFoldDB" id="A0A6N8SHT9"/>
<name>A0A6N8SHT9_9HYPH</name>
<dbReference type="Proteomes" id="UP000435802">
    <property type="component" value="Unassembled WGS sequence"/>
</dbReference>